<dbReference type="PANTHER" id="PTHR33741:SF5">
    <property type="entry name" value="TRANSMEMBRANE PROTEIN DDB_G0269096-RELATED"/>
    <property type="match status" value="1"/>
</dbReference>
<feature type="transmembrane region" description="Helical" evidence="1">
    <location>
        <begin position="81"/>
        <end position="101"/>
    </location>
</feature>
<evidence type="ECO:0000256" key="1">
    <source>
        <dbReference type="SAM" id="Phobius"/>
    </source>
</evidence>
<dbReference type="PANTHER" id="PTHR33741">
    <property type="entry name" value="TRANSMEMBRANE PROTEIN DDB_G0269096-RELATED"/>
    <property type="match status" value="1"/>
</dbReference>
<keyword evidence="1" id="KW-0812">Transmembrane</keyword>
<organism evidence="3 4">
    <name type="scientific">Polynucleobacter antarcticus</name>
    <dbReference type="NCBI Taxonomy" id="1743162"/>
    <lineage>
        <taxon>Bacteria</taxon>
        <taxon>Pseudomonadati</taxon>
        <taxon>Pseudomonadota</taxon>
        <taxon>Betaproteobacteria</taxon>
        <taxon>Burkholderiales</taxon>
        <taxon>Burkholderiaceae</taxon>
        <taxon>Polynucleobacter</taxon>
    </lineage>
</organism>
<feature type="transmembrane region" description="Helical" evidence="1">
    <location>
        <begin position="147"/>
        <end position="166"/>
    </location>
</feature>
<feature type="domain" description="HPP transmembrane region" evidence="2">
    <location>
        <begin position="22"/>
        <end position="175"/>
    </location>
</feature>
<dbReference type="InterPro" id="IPR058581">
    <property type="entry name" value="TM_HPP"/>
</dbReference>
<feature type="transmembrane region" description="Helical" evidence="1">
    <location>
        <begin position="56"/>
        <end position="74"/>
    </location>
</feature>
<dbReference type="InterPro" id="IPR007065">
    <property type="entry name" value="HPP"/>
</dbReference>
<dbReference type="AlphaFoldDB" id="A0A6M9PV95"/>
<dbReference type="KEGG" id="pani:DCO16_01370"/>
<feature type="transmembrane region" description="Helical" evidence="1">
    <location>
        <begin position="107"/>
        <end position="126"/>
    </location>
</feature>
<dbReference type="Pfam" id="PF04982">
    <property type="entry name" value="TM_HPP"/>
    <property type="match status" value="1"/>
</dbReference>
<accession>A0A6M9PV95</accession>
<keyword evidence="4" id="KW-1185">Reference proteome</keyword>
<gene>
    <name evidence="3" type="ORF">DCO16_01370</name>
</gene>
<sequence length="183" mass="19476">MPAEVKNAFKRCAFYFGGDQAQVSWQEKLRSAFGALIGLALVLVLAKYLGDLNGTNEWLIASLGASALLVFAIPQSPMAQPWAVIGGNSISAVVGITLNHFVSEPFISMPAGVALSILGMFCLRCLHPPAAAVALIVISGQILHYRFALFPVLVDSVLLIVAGAIYNNLTGKRYPNRPPTSAH</sequence>
<evidence type="ECO:0000313" key="3">
    <source>
        <dbReference type="EMBL" id="QKM61846.1"/>
    </source>
</evidence>
<reference evidence="3 4" key="1">
    <citation type="submission" date="2018-04" db="EMBL/GenBank/DDBJ databases">
        <title>Polynucleobacter sp. LimPoW16 genome.</title>
        <authorList>
            <person name="Hahn M.W."/>
        </authorList>
    </citation>
    <scope>NUCLEOTIDE SEQUENCE [LARGE SCALE GENOMIC DNA]</scope>
    <source>
        <strain evidence="3 4">LimPoW16</strain>
    </source>
</reference>
<keyword evidence="1" id="KW-1133">Transmembrane helix</keyword>
<feature type="transmembrane region" description="Helical" evidence="1">
    <location>
        <begin position="32"/>
        <end position="50"/>
    </location>
</feature>
<dbReference type="EMBL" id="CP028941">
    <property type="protein sequence ID" value="QKM61846.1"/>
    <property type="molecule type" value="Genomic_DNA"/>
</dbReference>
<protein>
    <submittedName>
        <fullName evidence="3">HPP family protein</fullName>
    </submittedName>
</protein>
<proteinExistence type="predicted"/>
<evidence type="ECO:0000313" key="4">
    <source>
        <dbReference type="Proteomes" id="UP000500806"/>
    </source>
</evidence>
<name>A0A6M9PV95_9BURK</name>
<evidence type="ECO:0000259" key="2">
    <source>
        <dbReference type="Pfam" id="PF04982"/>
    </source>
</evidence>
<dbReference type="Proteomes" id="UP000500806">
    <property type="component" value="Chromosome"/>
</dbReference>
<keyword evidence="1" id="KW-0472">Membrane</keyword>